<evidence type="ECO:0000259" key="13">
    <source>
        <dbReference type="PROSITE" id="PS50929"/>
    </source>
</evidence>
<feature type="domain" description="ABC transporter" evidence="12">
    <location>
        <begin position="1139"/>
        <end position="1388"/>
    </location>
</feature>
<feature type="transmembrane region" description="Helical" evidence="11">
    <location>
        <begin position="440"/>
        <end position="466"/>
    </location>
</feature>
<dbReference type="InterPro" id="IPR017871">
    <property type="entry name" value="ABC_transporter-like_CS"/>
</dbReference>
<dbReference type="SUPFAM" id="SSF90123">
    <property type="entry name" value="ABC transporter transmembrane region"/>
    <property type="match status" value="2"/>
</dbReference>
<keyword evidence="4 11" id="KW-0812">Transmembrane</keyword>
<name>A0AAD7AA01_9AGAR</name>
<reference evidence="14" key="1">
    <citation type="submission" date="2023-03" db="EMBL/GenBank/DDBJ databases">
        <title>Massive genome expansion in bonnet fungi (Mycena s.s.) driven by repeated elements and novel gene families across ecological guilds.</title>
        <authorList>
            <consortium name="Lawrence Berkeley National Laboratory"/>
            <person name="Harder C.B."/>
            <person name="Miyauchi S."/>
            <person name="Viragh M."/>
            <person name="Kuo A."/>
            <person name="Thoen E."/>
            <person name="Andreopoulos B."/>
            <person name="Lu D."/>
            <person name="Skrede I."/>
            <person name="Drula E."/>
            <person name="Henrissat B."/>
            <person name="Morin E."/>
            <person name="Kohler A."/>
            <person name="Barry K."/>
            <person name="LaButti K."/>
            <person name="Morin E."/>
            <person name="Salamov A."/>
            <person name="Lipzen A."/>
            <person name="Mereny Z."/>
            <person name="Hegedus B."/>
            <person name="Baldrian P."/>
            <person name="Stursova M."/>
            <person name="Weitz H."/>
            <person name="Taylor A."/>
            <person name="Grigoriev I.V."/>
            <person name="Nagy L.G."/>
            <person name="Martin F."/>
            <person name="Kauserud H."/>
        </authorList>
    </citation>
    <scope>NUCLEOTIDE SEQUENCE</scope>
    <source>
        <strain evidence="14">CBHHK002</strain>
    </source>
</reference>
<dbReference type="InterPro" id="IPR036640">
    <property type="entry name" value="ABC1_TM_sf"/>
</dbReference>
<dbReference type="FunFam" id="1.20.1560.10:FF:000061">
    <property type="entry name" value="ATP-binding cassette transporter YOR1"/>
    <property type="match status" value="1"/>
</dbReference>
<evidence type="ECO:0000256" key="3">
    <source>
        <dbReference type="ARBA" id="ARBA00022448"/>
    </source>
</evidence>
<comment type="caution">
    <text evidence="14">The sequence shown here is derived from an EMBL/GenBank/DDBJ whole genome shotgun (WGS) entry which is preliminary data.</text>
</comment>
<dbReference type="EMBL" id="JARIHO010000012">
    <property type="protein sequence ID" value="KAJ7352415.1"/>
    <property type="molecule type" value="Genomic_DNA"/>
</dbReference>
<dbReference type="InterPro" id="IPR003439">
    <property type="entry name" value="ABC_transporter-like_ATP-bd"/>
</dbReference>
<feature type="transmembrane region" description="Helical" evidence="11">
    <location>
        <begin position="959"/>
        <end position="978"/>
    </location>
</feature>
<dbReference type="PROSITE" id="PS50893">
    <property type="entry name" value="ABC_TRANSPORTER_2"/>
    <property type="match status" value="2"/>
</dbReference>
<dbReference type="CDD" id="cd03250">
    <property type="entry name" value="ABCC_MRP_domain1"/>
    <property type="match status" value="1"/>
</dbReference>
<keyword evidence="15" id="KW-1185">Reference proteome</keyword>
<evidence type="ECO:0000256" key="2">
    <source>
        <dbReference type="ARBA" id="ARBA00009726"/>
    </source>
</evidence>
<dbReference type="InterPro" id="IPR011527">
    <property type="entry name" value="ABC1_TM_dom"/>
</dbReference>
<dbReference type="Gene3D" id="1.20.1560.10">
    <property type="entry name" value="ABC transporter type 1, transmembrane domain"/>
    <property type="match status" value="2"/>
</dbReference>
<dbReference type="CDD" id="cd18606">
    <property type="entry name" value="ABC_6TM_YOR1_D2_like"/>
    <property type="match status" value="1"/>
</dbReference>
<dbReference type="InterPro" id="IPR003593">
    <property type="entry name" value="AAA+_ATPase"/>
</dbReference>
<feature type="transmembrane region" description="Helical" evidence="11">
    <location>
        <begin position="935"/>
        <end position="953"/>
    </location>
</feature>
<dbReference type="PANTHER" id="PTHR24223">
    <property type="entry name" value="ATP-BINDING CASSETTE SUB-FAMILY C"/>
    <property type="match status" value="1"/>
</dbReference>
<feature type="transmembrane region" description="Helical" evidence="11">
    <location>
        <begin position="822"/>
        <end position="846"/>
    </location>
</feature>
<dbReference type="InterPro" id="IPR050173">
    <property type="entry name" value="ABC_transporter_C-like"/>
</dbReference>
<dbReference type="SUPFAM" id="SSF52540">
    <property type="entry name" value="P-loop containing nucleoside triphosphate hydrolases"/>
    <property type="match status" value="2"/>
</dbReference>
<dbReference type="PANTHER" id="PTHR24223:SF456">
    <property type="entry name" value="MULTIDRUG RESISTANCE-ASSOCIATED PROTEIN LETHAL(2)03659"/>
    <property type="match status" value="1"/>
</dbReference>
<evidence type="ECO:0000256" key="8">
    <source>
        <dbReference type="ARBA" id="ARBA00023026"/>
    </source>
</evidence>
<dbReference type="SMART" id="SM00382">
    <property type="entry name" value="AAA"/>
    <property type="match status" value="2"/>
</dbReference>
<proteinExistence type="inferred from homology"/>
<dbReference type="GO" id="GO:0016887">
    <property type="term" value="F:ATP hydrolysis activity"/>
    <property type="evidence" value="ECO:0007669"/>
    <property type="project" value="InterPro"/>
</dbReference>
<dbReference type="Gene3D" id="3.40.50.300">
    <property type="entry name" value="P-loop containing nucleotide triphosphate hydrolases"/>
    <property type="match status" value="2"/>
</dbReference>
<keyword evidence="6" id="KW-0067">ATP-binding</keyword>
<evidence type="ECO:0000313" key="14">
    <source>
        <dbReference type="EMBL" id="KAJ7352415.1"/>
    </source>
</evidence>
<feature type="region of interest" description="Disordered" evidence="10">
    <location>
        <begin position="1"/>
        <end position="28"/>
    </location>
</feature>
<dbReference type="CDD" id="cd03244">
    <property type="entry name" value="ABCC_MRP_domain2"/>
    <property type="match status" value="1"/>
</dbReference>
<accession>A0AAD7AA01</accession>
<protein>
    <submittedName>
        <fullName evidence="14">ABC transporter</fullName>
    </submittedName>
</protein>
<evidence type="ECO:0000256" key="6">
    <source>
        <dbReference type="ARBA" id="ARBA00022840"/>
    </source>
</evidence>
<evidence type="ECO:0000256" key="7">
    <source>
        <dbReference type="ARBA" id="ARBA00022989"/>
    </source>
</evidence>
<dbReference type="FunFam" id="1.20.1560.10:FF:000010">
    <property type="entry name" value="Multidrug resistance-associated ABC transporter"/>
    <property type="match status" value="1"/>
</dbReference>
<evidence type="ECO:0000313" key="15">
    <source>
        <dbReference type="Proteomes" id="UP001218218"/>
    </source>
</evidence>
<dbReference type="GO" id="GO:0016020">
    <property type="term" value="C:membrane"/>
    <property type="evidence" value="ECO:0007669"/>
    <property type="project" value="UniProtKB-SubCell"/>
</dbReference>
<keyword evidence="8" id="KW-0843">Virulence</keyword>
<dbReference type="FunFam" id="3.40.50.300:FF:000997">
    <property type="entry name" value="Multidrug resistance-associated protein 1"/>
    <property type="match status" value="1"/>
</dbReference>
<dbReference type="GO" id="GO:0140359">
    <property type="term" value="F:ABC-type transporter activity"/>
    <property type="evidence" value="ECO:0007669"/>
    <property type="project" value="InterPro"/>
</dbReference>
<feature type="transmembrane region" description="Helical" evidence="11">
    <location>
        <begin position="405"/>
        <end position="428"/>
    </location>
</feature>
<comment type="similarity">
    <text evidence="2">Belongs to the ABC transporter superfamily. ABCC family. Conjugate transporter (TC 3.A.1.208) subfamily.</text>
</comment>
<feature type="transmembrane region" description="Helical" evidence="11">
    <location>
        <begin position="64"/>
        <end position="86"/>
    </location>
</feature>
<dbReference type="PROSITE" id="PS50929">
    <property type="entry name" value="ABC_TM1F"/>
    <property type="match status" value="2"/>
</dbReference>
<feature type="domain" description="ABC transmembrane type-1" evidence="13">
    <location>
        <begin position="826"/>
        <end position="1101"/>
    </location>
</feature>
<keyword evidence="3" id="KW-0813">Transport</keyword>
<feature type="region of interest" description="Disordered" evidence="10">
    <location>
        <begin position="760"/>
        <end position="783"/>
    </location>
</feature>
<evidence type="ECO:0000256" key="4">
    <source>
        <dbReference type="ARBA" id="ARBA00022692"/>
    </source>
</evidence>
<evidence type="ECO:0000256" key="1">
    <source>
        <dbReference type="ARBA" id="ARBA00004141"/>
    </source>
</evidence>
<dbReference type="InterPro" id="IPR027417">
    <property type="entry name" value="P-loop_NTPase"/>
</dbReference>
<evidence type="ECO:0000256" key="5">
    <source>
        <dbReference type="ARBA" id="ARBA00022741"/>
    </source>
</evidence>
<dbReference type="Proteomes" id="UP001218218">
    <property type="component" value="Unassembled WGS sequence"/>
</dbReference>
<evidence type="ECO:0000256" key="10">
    <source>
        <dbReference type="SAM" id="MobiDB-lite"/>
    </source>
</evidence>
<dbReference type="Pfam" id="PF00664">
    <property type="entry name" value="ABC_membrane"/>
    <property type="match status" value="2"/>
</dbReference>
<keyword evidence="7 11" id="KW-1133">Transmembrane helix</keyword>
<feature type="transmembrane region" description="Helical" evidence="11">
    <location>
        <begin position="247"/>
        <end position="267"/>
    </location>
</feature>
<gene>
    <name evidence="14" type="ORF">DFH08DRAFT_858844</name>
</gene>
<dbReference type="Pfam" id="PF00005">
    <property type="entry name" value="ABC_tran"/>
    <property type="match status" value="2"/>
</dbReference>
<feature type="transmembrane region" description="Helical" evidence="11">
    <location>
        <begin position="1050"/>
        <end position="1070"/>
    </location>
</feature>
<dbReference type="CDD" id="cd18597">
    <property type="entry name" value="ABC_6TM_YOR1_D1_like"/>
    <property type="match status" value="1"/>
</dbReference>
<dbReference type="PROSITE" id="PS00211">
    <property type="entry name" value="ABC_TRANSPORTER_1"/>
    <property type="match status" value="2"/>
</dbReference>
<evidence type="ECO:0000256" key="11">
    <source>
        <dbReference type="SAM" id="Phobius"/>
    </source>
</evidence>
<feature type="domain" description="ABC transmembrane type-1" evidence="13">
    <location>
        <begin position="181"/>
        <end position="468"/>
    </location>
</feature>
<feature type="domain" description="ABC transporter" evidence="12">
    <location>
        <begin position="537"/>
        <end position="757"/>
    </location>
</feature>
<keyword evidence="5" id="KW-0547">Nucleotide-binding</keyword>
<feature type="transmembrane region" description="Helical" evidence="11">
    <location>
        <begin position="858"/>
        <end position="888"/>
    </location>
</feature>
<evidence type="ECO:0000256" key="9">
    <source>
        <dbReference type="ARBA" id="ARBA00023136"/>
    </source>
</evidence>
<organism evidence="14 15">
    <name type="scientific">Mycena albidolilacea</name>
    <dbReference type="NCBI Taxonomy" id="1033008"/>
    <lineage>
        <taxon>Eukaryota</taxon>
        <taxon>Fungi</taxon>
        <taxon>Dikarya</taxon>
        <taxon>Basidiomycota</taxon>
        <taxon>Agaricomycotina</taxon>
        <taxon>Agaricomycetes</taxon>
        <taxon>Agaricomycetidae</taxon>
        <taxon>Agaricales</taxon>
        <taxon>Marasmiineae</taxon>
        <taxon>Mycenaceae</taxon>
        <taxon>Mycena</taxon>
    </lineage>
</organism>
<comment type="subcellular location">
    <subcellularLocation>
        <location evidence="1">Membrane</location>
        <topology evidence="1">Multi-pass membrane protein</topology>
    </subcellularLocation>
</comment>
<keyword evidence="9 11" id="KW-0472">Membrane</keyword>
<evidence type="ECO:0000259" key="12">
    <source>
        <dbReference type="PROSITE" id="PS50893"/>
    </source>
</evidence>
<sequence length="1410" mass="155757">MAKSEAEDVPASSGASTTSTDEKPQVPALVTYERSWYTRVPFTSTKPPPPPGGTLEDAALSPELTASFLNLLLFGWITPLLGLGYARPLEATDLYKLGEKRSSVYIAERITASFDRRHKAATEYNIRLANGEISPGWRAIWWSLRGNRGKREKKWREVDGKQRASLVWAMNDSVKWYFWSGGILKVIGDTAQITSPLVVKAIIKFATTSYTAHKSGGTPPPIGQGVGLALGLLAMQLVGSLGQHHFFYRAMATGVLIRGGLITAIYTRSLRLTSRARSTLTNGKLVNHISSDVSRIDFCAGFFHMSWTAPIQMIICLILLILNLGPSALAGFAFFVLATPAQTMVMKQLFIYRQKSMAWTDKRTKMLQELLGGMKILKLFNWQAPFLARISGYRQKEMAYIRSLLLLRSGTNAVAMSMPALASVLAFVTYSLTGHTLQPAVVFASLTLFNLLRLPLMFLPVSFSAIADALTASHRLYDVFVAETFEDLQLRDDKLDAAVEVKDATFTWDGPPPQEEDGKKKKGKKATLLEKAASAAAALEQAKVDEEKVFKMTNLNFTIPRGQLVAIVGAVGSGKTSLLQGMIGEMRRTSGYTKFGGSVGYCPQSAWIQNATIRENICFGLPFEEEKYWKAVNDSCLQPDLEMLPNGDLTEVGEKGISLSGGQRQRLNICRSIYSDTDIQIFDDPLSALDAHVGKAVFHNVLQNTLQSKTRILVTHALHFLPHVDYIIAIADGRIVERGTYAELIKNDGEFAKFIAEFGSKEQSQDNEEKEEEKIEPAPQAEAEARKKATVGVGMMQIEERNIGAISLEVYKAYLAAGNGKYVVPLLLLSLVLLQGTNVMSSYWLVYWQERKWPRPEGFYMGIYAMFGVSQAIMFFFMGSTFALLTYFASQNLHKRALTRVMHAPMSFFETTPLGRILHRFTKDCDTIDSTLGEALRMFSATLANIIGAIVLIAIILPWFLIAVAAILLGYVYFAAFYRASAREIKRLDAILRSALYTHFSESLSGLATIRAYGVANRFRSDNERLVDTENRAYWLTITNQRWLGIRLDFLGSLLTFVVSMLAVGARFSVSPSQTGVVLAYILSVQQAFGWMVRQSAEVENDMNSVERMLHYATEVEQEAANEIPENKPPAPWPSEGKIEMKDIVLKYRPGLPAVIKGLSMTVQAGEKIGIVGRTGAGKSSIMTALFRLVELTSGSIIIDGVDISKVGLGDLRSGLAIIPQDPLLFSGTLRSNLDPFNVADDATLWDALRRSYLVEPVKPEGSIDEGPSGVNTPMNKFTLDSVIEDEGQNLSVGQRSLVSLARALVKDAKVLVLDEATASVDYETDRNIQDTITHEFADKTLLCIAHRLATIIAYDRICVMDAGQIAEFDTPARLFEIPGGIFRGMCDHSSISLDDIKMAAKTRAEMMRE</sequence>
<dbReference type="FunFam" id="3.40.50.300:FF:000565">
    <property type="entry name" value="ABC bile acid transporter"/>
    <property type="match status" value="1"/>
</dbReference>
<dbReference type="GO" id="GO:0005524">
    <property type="term" value="F:ATP binding"/>
    <property type="evidence" value="ECO:0007669"/>
    <property type="project" value="UniProtKB-KW"/>
</dbReference>